<dbReference type="Pfam" id="PF15994">
    <property type="entry name" value="DUF4770"/>
    <property type="match status" value="1"/>
</dbReference>
<dbReference type="PANTHER" id="PTHR41967">
    <property type="entry name" value="FI19406P1-RELATED"/>
    <property type="match status" value="1"/>
</dbReference>
<name>A0A653C836_CALMS</name>
<feature type="compositionally biased region" description="Basic and acidic residues" evidence="1">
    <location>
        <begin position="927"/>
        <end position="938"/>
    </location>
</feature>
<proteinExistence type="predicted"/>
<feature type="region of interest" description="Disordered" evidence="1">
    <location>
        <begin position="927"/>
        <end position="961"/>
    </location>
</feature>
<organism evidence="4 5">
    <name type="scientific">Callosobruchus maculatus</name>
    <name type="common">Southern cowpea weevil</name>
    <name type="synonym">Pulse bruchid</name>
    <dbReference type="NCBI Taxonomy" id="64391"/>
    <lineage>
        <taxon>Eukaryota</taxon>
        <taxon>Metazoa</taxon>
        <taxon>Ecdysozoa</taxon>
        <taxon>Arthropoda</taxon>
        <taxon>Hexapoda</taxon>
        <taxon>Insecta</taxon>
        <taxon>Pterygota</taxon>
        <taxon>Neoptera</taxon>
        <taxon>Endopterygota</taxon>
        <taxon>Coleoptera</taxon>
        <taxon>Polyphaga</taxon>
        <taxon>Cucujiformia</taxon>
        <taxon>Chrysomeloidea</taxon>
        <taxon>Chrysomelidae</taxon>
        <taxon>Bruchinae</taxon>
        <taxon>Bruchini</taxon>
        <taxon>Callosobruchus</taxon>
    </lineage>
</organism>
<evidence type="ECO:0000313" key="4">
    <source>
        <dbReference type="EMBL" id="VEN43873.1"/>
    </source>
</evidence>
<evidence type="ECO:0000256" key="1">
    <source>
        <dbReference type="SAM" id="MobiDB-lite"/>
    </source>
</evidence>
<evidence type="ECO:0000313" key="5">
    <source>
        <dbReference type="Proteomes" id="UP000410492"/>
    </source>
</evidence>
<evidence type="ECO:0000259" key="2">
    <source>
        <dbReference type="Pfam" id="PF15994"/>
    </source>
</evidence>
<gene>
    <name evidence="4" type="ORF">CALMAC_LOCUS6874</name>
</gene>
<keyword evidence="5" id="KW-1185">Reference proteome</keyword>
<reference evidence="4 5" key="1">
    <citation type="submission" date="2019-01" db="EMBL/GenBank/DDBJ databases">
        <authorList>
            <person name="Sayadi A."/>
        </authorList>
    </citation>
    <scope>NUCLEOTIDE SEQUENCE [LARGE SCALE GENOMIC DNA]</scope>
</reference>
<feature type="compositionally biased region" description="Basic and acidic residues" evidence="1">
    <location>
        <begin position="949"/>
        <end position="961"/>
    </location>
</feature>
<sequence>MAKRKRKTSKKADEGGVLDKYSPFTGVFKVPATSPNKPVNVFKSYEPKPGECLDYNISQTYVKWNVGETNINLTETHADYVLAPEGHFKKKKKDKYSGVPPLDKTVDEIWLEQRELLQQKGKEEFKQFRKKRKVADKMRGACLHKTLLGMVGPDWYQELSPKQLETVDDLERCILLDYIAKGSIHTKENMAALGLVLRPNQQKLEKALEYCRGDPVEFLLTLYQLSNPKRKEYSINDRLILSAVVHLTMTFTLRELHIRIPSPPRKVKAAEEGPKEVKKVKYKSPYLVPYTFKPDPPAHSGDYINQQIQHPESPYFCYLEELAAEMAQVREDSSVNAFIKELESTEVVGEIQAAQKYYNELHETNTTCILPPTILVSLERKDQKKIVADQTVLFAELQEMRLPAPYAKIKGIAFVNAGVAITKLGRVFFLQGTFQSSDPDHPMYAYEEEEVSVCACCAKVEDDCCKAIEQDIACRPEETRPDVEEQYVNEVQEVEEAVTVNTEAQVLNDNFSSNEDGCVCRSRRIIGRPFNNEALFVNGGVVISLIGPAYLVSSSVLRTREPEPLRKPRICCLKGAEDSGCGAAKGGTCTCVAQRKAVLRRFQQCYPITYMIGGIVMTEVGPAYMVSSVCVKKEIKKPEQEPEDPDACKCKKEVDRFLKHRCECESCRAQETRDNATYIIAGMKEQEIEEPIPIISGCMLQRRCDCLERYMDKLRRMHEYRQRLEARWRMMAIQQKYAIGGVIQTPRGPVYLVTGIRPPVQCACAEMLRRQEEEEEARRRMPEPPPTGRIKYHIQGVRQMKDGQNVYILSESLPNEPCPCEDLYNRFQSEHAKCMDKYSEFLNQIKDAHKDWGVGEGWYESDQPIEEKRKPKPKKKKKKKDYHATFVPNYDYDTEYSATTPGKDVSSNLSFQTLEYVDGQSLDTRSDDRFDFSDEYRSKPHGKGAKISRSKDKLNKKATFDDVSSDRESEVKVPSTEYSLDYSTSISLEKVEQKQVEETPFTMVIDERESEPPDAQKLIEQQKPEPKPSFCKPDPGDAYNFELKKPKSPCEPADDTGVPCWESEVSTTEASTPSCKSECTSGGHSAVVQEQEPCCQCGAEVKIEKPTCQCPPKASIEDEPQEPTDFKRYAILKEIPCDEKAQRGVVKKVLEIMAEDGFVLARLPDAYKLPHFKLWMQMRCGKVWMRKDREKFQLLSITLWGHTQICYKSVATPKLGISRKKAKTVTWKHAEVMKNMVAAKTNEFYRALRRERINSAREFYPTTFSYEFPTPTFRDCYFAYLPAKEEDLVFPTIEEKKFLKRYQCYC</sequence>
<dbReference type="OrthoDB" id="6613664at2759"/>
<feature type="domain" description="DUF4771" evidence="3">
    <location>
        <begin position="1145"/>
        <end position="1288"/>
    </location>
</feature>
<dbReference type="EMBL" id="CAACVG010007148">
    <property type="protein sequence ID" value="VEN43873.1"/>
    <property type="molecule type" value="Genomic_DNA"/>
</dbReference>
<dbReference type="InterPro" id="IPR031936">
    <property type="entry name" value="DUF4771"/>
</dbReference>
<feature type="domain" description="DUF4770" evidence="2">
    <location>
        <begin position="191"/>
        <end position="281"/>
    </location>
</feature>
<dbReference type="PANTHER" id="PTHR41967:SF6">
    <property type="entry name" value="FI19406P1-RELATED"/>
    <property type="match status" value="1"/>
</dbReference>
<protein>
    <recommendedName>
        <fullName evidence="6">DUF4771 domain-containing protein</fullName>
    </recommendedName>
</protein>
<dbReference type="Pfam" id="PF15995">
    <property type="entry name" value="DUF4771"/>
    <property type="match status" value="1"/>
</dbReference>
<evidence type="ECO:0000259" key="3">
    <source>
        <dbReference type="Pfam" id="PF15995"/>
    </source>
</evidence>
<evidence type="ECO:0008006" key="6">
    <source>
        <dbReference type="Google" id="ProtNLM"/>
    </source>
</evidence>
<feature type="compositionally biased region" description="Basic residues" evidence="1">
    <location>
        <begin position="939"/>
        <end position="948"/>
    </location>
</feature>
<dbReference type="InterPro" id="IPR031935">
    <property type="entry name" value="DUF4770"/>
</dbReference>
<dbReference type="Proteomes" id="UP000410492">
    <property type="component" value="Unassembled WGS sequence"/>
</dbReference>
<accession>A0A653C836</accession>